<proteinExistence type="predicted"/>
<dbReference type="PANTHER" id="PTHR22988:SF71">
    <property type="entry name" value="CITRON RHO-INTERACTING KINASE"/>
    <property type="match status" value="1"/>
</dbReference>
<keyword evidence="7" id="KW-1185">Reference proteome</keyword>
<feature type="region of interest" description="Disordered" evidence="5">
    <location>
        <begin position="1302"/>
        <end position="1323"/>
    </location>
</feature>
<feature type="coiled-coil region" evidence="4">
    <location>
        <begin position="14"/>
        <end position="59"/>
    </location>
</feature>
<dbReference type="Gene3D" id="1.10.287.1490">
    <property type="match status" value="1"/>
</dbReference>
<evidence type="ECO:0000256" key="5">
    <source>
        <dbReference type="SAM" id="MobiDB-lite"/>
    </source>
</evidence>
<evidence type="ECO:0000313" key="7">
    <source>
        <dbReference type="Proteomes" id="UP000076761"/>
    </source>
</evidence>
<dbReference type="SUPFAM" id="SSF57997">
    <property type="entry name" value="Tropomyosin"/>
    <property type="match status" value="1"/>
</dbReference>
<feature type="coiled-coil region" evidence="4">
    <location>
        <begin position="386"/>
        <end position="451"/>
    </location>
</feature>
<dbReference type="InParanoid" id="A0A165WCA2"/>
<reference evidence="6 7" key="1">
    <citation type="journal article" date="2016" name="Mol. Biol. Evol.">
        <title>Comparative Genomics of Early-Diverging Mushroom-Forming Fungi Provides Insights into the Origins of Lignocellulose Decay Capabilities.</title>
        <authorList>
            <person name="Nagy L.G."/>
            <person name="Riley R."/>
            <person name="Tritt A."/>
            <person name="Adam C."/>
            <person name="Daum C."/>
            <person name="Floudas D."/>
            <person name="Sun H."/>
            <person name="Yadav J.S."/>
            <person name="Pangilinan J."/>
            <person name="Larsson K.H."/>
            <person name="Matsuura K."/>
            <person name="Barry K."/>
            <person name="Labutti K."/>
            <person name="Kuo R."/>
            <person name="Ohm R.A."/>
            <person name="Bhattacharya S.S."/>
            <person name="Shirouzu T."/>
            <person name="Yoshinaga Y."/>
            <person name="Martin F.M."/>
            <person name="Grigoriev I.V."/>
            <person name="Hibbett D.S."/>
        </authorList>
    </citation>
    <scope>NUCLEOTIDE SEQUENCE [LARGE SCALE GENOMIC DNA]</scope>
    <source>
        <strain evidence="6 7">HHB14362 ss-1</strain>
    </source>
</reference>
<accession>A0A165WCA2</accession>
<dbReference type="GO" id="GO:0004674">
    <property type="term" value="F:protein serine/threonine kinase activity"/>
    <property type="evidence" value="ECO:0007669"/>
    <property type="project" value="UniProtKB-EC"/>
</dbReference>
<feature type="region of interest" description="Disordered" evidence="5">
    <location>
        <begin position="1448"/>
        <end position="1530"/>
    </location>
</feature>
<feature type="coiled-coil region" evidence="4">
    <location>
        <begin position="119"/>
        <end position="358"/>
    </location>
</feature>
<name>A0A165WCA2_9AGAM</name>
<keyword evidence="1" id="KW-0597">Phosphoprotein</keyword>
<sequence>MSGWEIGSHDSEELISLRKQLLEKDSQYANLQSQLLKRNQDFEEMRRTLDDSVQKLRAEAERALDFEKNLGQCTESLQAEKIARQNAEISIISAQDKINLREKEAKELQAIIDALSNGADNSRVLLLQLQEQKTRLENQVKELQADIRERSITPAPQRRARRTSSLSNTRQDFLECELNELRTTYTKTEAELHTTKDELQRVQINLCNAENERLVVEKRLKARISELEDALEQQKEEVLSLKACTSDDSAAQREEDLVYRIEREESTVKTLNEMVDTLESEKRSLRKKADAEAARAADLESRNVELETEKEQALNSLDEFRTELKETRENCVAHERHIQNLTVQETNLRKQVEQLQAAIRPQLAISQREDGRPQLVPEDSSVVADMERLLTAVTRLRGERDGLRRDLEFLQMESSITIETLQKKLFAAKERQQDEAVVAELQDKINVLRTQLVEGVAQHSQALLEKDENAKLLEAQTLALASTVKELQTQVEETNTHNVGLKTQLDKARQTLQKELQSSQSKDLALANLKATVEQAHSRVTPALEELHQLREERENLRCRIGELQDEVGSLTKELGSTKRELAQTELHLEEAQKSLEDVESQRESLTTEVTNLQMDLEAARHDLENAEQRNDTLQAKQLLGFSSYEATKALREQIETLEQRVQRRTEQIGIHQHDIKRLEVNLRLQEERANEMIAELEEMTRQKEAMVEDCAAARETRDDVLLRVEALESELEMSEMRAADAEVSRQTECAALIGAWVSVMTRLKSAQVLLRQRTASAVSEPQQMDIDEPLAVEELAELRSAHQRCLEELGEKHAALQSLEVSRAATSEDLRLVTVALASVKAEFISSSDSMVALRAKLALFQGRARALEEEAETKSKEIALLSEGRQLSEQQYADAVAEKESLMEIKASLEQQLEELQRATSESQGRHKEEIEALVRARDETEQRMSEVLARSRSDSMLCDQLESLRSAHSQELVKLQDQLSGTVKDLEKVEQLRDSLASQLRNHEQSHTETKGQLAAAEATLQKQLGELEGKHAEELSQAKADLQQEIDHLKTLLDESETSRIRATEEVKRLSEEHTIEVRELQTQLTTLETNIERLDQECQSAKDQLRESSERQDALVAGQQGTRRLLADVRNQLQAALDELESLRQEKNALQMELRKSASQLENTLNVRIYLEDKLKDSEVSLSSLREQLERLKSDLLRSEKAEKTAEMKLSLQSTEHGHVVASLKREIERLKSRPDFEAEAIELRGQIEQIDELLRSKSAEIEESDDKFIELLKEKKKLSTKVETLTRKVQTLQAKLSAAKGASSTPEVSKPAFSRPSPAVVIVPPVPSLAMHIANASVLGTPSGRGRTISGPSSIPQPKTPESKGRPFSRAKTPERKYQPASETASSFAGKKRPVPEDFDNCESVPPQGIVAERLVTFGEENMTPRLRRPFQTARTGFTPQRTMVSRTTPKQPSPRRMTTGAAAPVISDVTNSPRARVSSVAPMKSSKSGWLGKIRGASSTQPLAPRPFPSRPAFDYDDDHGPL</sequence>
<feature type="compositionally biased region" description="Polar residues" evidence="5">
    <location>
        <begin position="1448"/>
        <end position="1457"/>
    </location>
</feature>
<evidence type="ECO:0000256" key="2">
    <source>
        <dbReference type="ARBA" id="ARBA00047899"/>
    </source>
</evidence>
<evidence type="ECO:0000313" key="6">
    <source>
        <dbReference type="EMBL" id="KZT30973.1"/>
    </source>
</evidence>
<feature type="region of interest" description="Disordered" evidence="5">
    <location>
        <begin position="1347"/>
        <end position="1411"/>
    </location>
</feature>
<dbReference type="STRING" id="1314782.A0A165WCA2"/>
<comment type="catalytic activity">
    <reaction evidence="2">
        <text>L-threonyl-[protein] + ATP = O-phospho-L-threonyl-[protein] + ADP + H(+)</text>
        <dbReference type="Rhea" id="RHEA:46608"/>
        <dbReference type="Rhea" id="RHEA-COMP:11060"/>
        <dbReference type="Rhea" id="RHEA-COMP:11605"/>
        <dbReference type="ChEBI" id="CHEBI:15378"/>
        <dbReference type="ChEBI" id="CHEBI:30013"/>
        <dbReference type="ChEBI" id="CHEBI:30616"/>
        <dbReference type="ChEBI" id="CHEBI:61977"/>
        <dbReference type="ChEBI" id="CHEBI:456216"/>
        <dbReference type="EC" id="2.7.11.1"/>
    </reaction>
</comment>
<dbReference type="GO" id="GO:0005737">
    <property type="term" value="C:cytoplasm"/>
    <property type="evidence" value="ECO:0007669"/>
    <property type="project" value="TreeGrafter"/>
</dbReference>
<dbReference type="EMBL" id="KV425551">
    <property type="protein sequence ID" value="KZT30973.1"/>
    <property type="molecule type" value="Genomic_DNA"/>
</dbReference>
<dbReference type="GO" id="GO:0005856">
    <property type="term" value="C:cytoskeleton"/>
    <property type="evidence" value="ECO:0007669"/>
    <property type="project" value="TreeGrafter"/>
</dbReference>
<feature type="coiled-coil region" evidence="4">
    <location>
        <begin position="852"/>
        <end position="1009"/>
    </location>
</feature>
<dbReference type="Proteomes" id="UP000076761">
    <property type="component" value="Unassembled WGS sequence"/>
</dbReference>
<dbReference type="InterPro" id="IPR050839">
    <property type="entry name" value="Rho-assoc_Ser/Thr_Kinase"/>
</dbReference>
<gene>
    <name evidence="6" type="ORF">NEOLEDRAFT_1083593</name>
</gene>
<evidence type="ECO:0000256" key="4">
    <source>
        <dbReference type="SAM" id="Coils"/>
    </source>
</evidence>
<evidence type="ECO:0000256" key="3">
    <source>
        <dbReference type="ARBA" id="ARBA00048679"/>
    </source>
</evidence>
<feature type="coiled-coil region" evidence="4">
    <location>
        <begin position="1036"/>
        <end position="1214"/>
    </location>
</feature>
<dbReference type="PANTHER" id="PTHR22988">
    <property type="entry name" value="MYOTONIC DYSTROPHY S/T KINASE-RELATED"/>
    <property type="match status" value="1"/>
</dbReference>
<organism evidence="6 7">
    <name type="scientific">Neolentinus lepideus HHB14362 ss-1</name>
    <dbReference type="NCBI Taxonomy" id="1314782"/>
    <lineage>
        <taxon>Eukaryota</taxon>
        <taxon>Fungi</taxon>
        <taxon>Dikarya</taxon>
        <taxon>Basidiomycota</taxon>
        <taxon>Agaricomycotina</taxon>
        <taxon>Agaricomycetes</taxon>
        <taxon>Gloeophyllales</taxon>
        <taxon>Gloeophyllaceae</taxon>
        <taxon>Neolentinus</taxon>
    </lineage>
</organism>
<evidence type="ECO:0000256" key="1">
    <source>
        <dbReference type="ARBA" id="ARBA00022553"/>
    </source>
</evidence>
<dbReference type="GO" id="GO:0031032">
    <property type="term" value="P:actomyosin structure organization"/>
    <property type="evidence" value="ECO:0007669"/>
    <property type="project" value="TreeGrafter"/>
</dbReference>
<dbReference type="OrthoDB" id="10255344at2759"/>
<protein>
    <submittedName>
        <fullName evidence="6">Uncharacterized protein</fullName>
    </submittedName>
</protein>
<feature type="coiled-coil region" evidence="4">
    <location>
        <begin position="547"/>
        <end position="745"/>
    </location>
</feature>
<comment type="catalytic activity">
    <reaction evidence="3">
        <text>L-seryl-[protein] + ATP = O-phospho-L-seryl-[protein] + ADP + H(+)</text>
        <dbReference type="Rhea" id="RHEA:17989"/>
        <dbReference type="Rhea" id="RHEA-COMP:9863"/>
        <dbReference type="Rhea" id="RHEA-COMP:11604"/>
        <dbReference type="ChEBI" id="CHEBI:15378"/>
        <dbReference type="ChEBI" id="CHEBI:29999"/>
        <dbReference type="ChEBI" id="CHEBI:30616"/>
        <dbReference type="ChEBI" id="CHEBI:83421"/>
        <dbReference type="ChEBI" id="CHEBI:456216"/>
        <dbReference type="EC" id="2.7.11.1"/>
    </reaction>
</comment>
<keyword evidence="4" id="KW-0175">Coiled coil</keyword>